<proteinExistence type="predicted"/>
<evidence type="ECO:0000313" key="1">
    <source>
        <dbReference type="EMBL" id="CAK9091904.1"/>
    </source>
</evidence>
<dbReference type="Gene3D" id="3.90.75.20">
    <property type="match status" value="1"/>
</dbReference>
<evidence type="ECO:0000313" key="2">
    <source>
        <dbReference type="Proteomes" id="UP001642484"/>
    </source>
</evidence>
<comment type="caution">
    <text evidence="1">The sequence shown here is derived from an EMBL/GenBank/DDBJ whole genome shotgun (WGS) entry which is preliminary data.</text>
</comment>
<keyword evidence="2" id="KW-1185">Reference proteome</keyword>
<reference evidence="1 2" key="1">
    <citation type="submission" date="2024-02" db="EMBL/GenBank/DDBJ databases">
        <authorList>
            <person name="Chen Y."/>
            <person name="Shah S."/>
            <person name="Dougan E. K."/>
            <person name="Thang M."/>
            <person name="Chan C."/>
        </authorList>
    </citation>
    <scope>NUCLEOTIDE SEQUENCE [LARGE SCALE GENOMIC DNA]</scope>
</reference>
<sequence length="149" mass="16724">MAVEWKEEALSVTFNNIAYTSNYTPYKPGGLTKWPLRHNGEYLKLSRGTGLPNQAYFHRQLYNDQVQQIRPGCVVQHKDHSKTNNNLSNLQMVLEPHTAQCTTLGGPKEEEGCERRIGSFPELRQGNGSISKAELTEVLKDKCGSACKT</sequence>
<dbReference type="SUPFAM" id="SSF54060">
    <property type="entry name" value="His-Me finger endonucleases"/>
    <property type="match status" value="1"/>
</dbReference>
<dbReference type="InterPro" id="IPR044925">
    <property type="entry name" value="His-Me_finger_sf"/>
</dbReference>
<evidence type="ECO:0008006" key="3">
    <source>
        <dbReference type="Google" id="ProtNLM"/>
    </source>
</evidence>
<name>A0ABP0QUD6_9DINO</name>
<protein>
    <recommendedName>
        <fullName evidence="3">HNH nuclease domain-containing protein</fullName>
    </recommendedName>
</protein>
<dbReference type="Proteomes" id="UP001642484">
    <property type="component" value="Unassembled WGS sequence"/>
</dbReference>
<dbReference type="EMBL" id="CAXAMN010025028">
    <property type="protein sequence ID" value="CAK9091904.1"/>
    <property type="molecule type" value="Genomic_DNA"/>
</dbReference>
<accession>A0ABP0QUD6</accession>
<gene>
    <name evidence="1" type="ORF">CCMP2556_LOCUS44034</name>
</gene>
<organism evidence="1 2">
    <name type="scientific">Durusdinium trenchii</name>
    <dbReference type="NCBI Taxonomy" id="1381693"/>
    <lineage>
        <taxon>Eukaryota</taxon>
        <taxon>Sar</taxon>
        <taxon>Alveolata</taxon>
        <taxon>Dinophyceae</taxon>
        <taxon>Suessiales</taxon>
        <taxon>Symbiodiniaceae</taxon>
        <taxon>Durusdinium</taxon>
    </lineage>
</organism>